<feature type="transmembrane region" description="Helical" evidence="5">
    <location>
        <begin position="88"/>
        <end position="105"/>
    </location>
</feature>
<feature type="domain" description="Major facilitator superfamily (MFS) profile" evidence="6">
    <location>
        <begin position="18"/>
        <end position="406"/>
    </location>
</feature>
<feature type="transmembrane region" description="Helical" evidence="5">
    <location>
        <begin position="358"/>
        <end position="376"/>
    </location>
</feature>
<evidence type="ECO:0000256" key="3">
    <source>
        <dbReference type="ARBA" id="ARBA00022989"/>
    </source>
</evidence>
<keyword evidence="4 5" id="KW-0472">Membrane</keyword>
<evidence type="ECO:0000256" key="5">
    <source>
        <dbReference type="SAM" id="Phobius"/>
    </source>
</evidence>
<sequence length="409" mass="41281">MASLPSPARADATVRRVVPWAVVVGVVLVALNLRGPILAPAPVLGLLREDLGLSSTTAGLLTSLPVLCFALAGPLVPRLIRRVGPDGAVLACLLGVLLGTVVRSSGGTANVFLGTVVIGAAIMIGNIVVPVIIRRDVPYHRAAAVTGLYTASLNIGGTLTSLGTVPLADAAGWRWALALWGVLAVVGLLYWVRLRARRSAAVAEADEAARAGGGSARVSPSVSRIAWLLVLALGCQTFAYYGLSGWLPTLLTDTQGLDPAAAGSAASLFQLFSVLGALGVPLLAARTPGWVPMAVIAVSWVAMPVGLLLAPGAFVLWSLFGAIGHGGAFTAILSIIAQTSGSDREAATVSARVQTGSYVAAASAGPVVGALSSATGGWTGPLLLVLGAVLTFSAAGVSAAVLAQRHRRA</sequence>
<feature type="transmembrane region" description="Helical" evidence="5">
    <location>
        <begin position="290"/>
        <end position="310"/>
    </location>
</feature>
<dbReference type="Pfam" id="PF07690">
    <property type="entry name" value="MFS_1"/>
    <property type="match status" value="1"/>
</dbReference>
<dbReference type="InterPro" id="IPR020846">
    <property type="entry name" value="MFS_dom"/>
</dbReference>
<name>A0ABR8Z3H1_9MICO</name>
<feature type="transmembrane region" description="Helical" evidence="5">
    <location>
        <begin position="316"/>
        <end position="337"/>
    </location>
</feature>
<feature type="transmembrane region" description="Helical" evidence="5">
    <location>
        <begin position="382"/>
        <end position="403"/>
    </location>
</feature>
<dbReference type="PANTHER" id="PTHR23523:SF2">
    <property type="entry name" value="2-NITROIMIDAZOLE TRANSPORTER"/>
    <property type="match status" value="1"/>
</dbReference>
<feature type="transmembrane region" description="Helical" evidence="5">
    <location>
        <begin position="17"/>
        <end position="37"/>
    </location>
</feature>
<gene>
    <name evidence="7" type="ORF">H9624_11230</name>
</gene>
<feature type="transmembrane region" description="Helical" evidence="5">
    <location>
        <begin position="173"/>
        <end position="192"/>
    </location>
</feature>
<dbReference type="InterPro" id="IPR052524">
    <property type="entry name" value="MFS_Cyanate_Porter"/>
</dbReference>
<keyword evidence="3 5" id="KW-1133">Transmembrane helix</keyword>
<dbReference type="InterPro" id="IPR036259">
    <property type="entry name" value="MFS_trans_sf"/>
</dbReference>
<evidence type="ECO:0000256" key="1">
    <source>
        <dbReference type="ARBA" id="ARBA00004651"/>
    </source>
</evidence>
<feature type="transmembrane region" description="Helical" evidence="5">
    <location>
        <begin position="263"/>
        <end position="283"/>
    </location>
</feature>
<dbReference type="Gene3D" id="1.20.1250.20">
    <property type="entry name" value="MFS general substrate transporter like domains"/>
    <property type="match status" value="1"/>
</dbReference>
<dbReference type="RefSeq" id="WP_251839995.1">
    <property type="nucleotide sequence ID" value="NZ_JACSPO010000006.1"/>
</dbReference>
<feature type="transmembrane region" description="Helical" evidence="5">
    <location>
        <begin position="145"/>
        <end position="167"/>
    </location>
</feature>
<dbReference type="InterPro" id="IPR011701">
    <property type="entry name" value="MFS"/>
</dbReference>
<accession>A0ABR8Z3H1</accession>
<dbReference type="PROSITE" id="PS50850">
    <property type="entry name" value="MFS"/>
    <property type="match status" value="1"/>
</dbReference>
<comment type="caution">
    <text evidence="7">The sequence shown here is derived from an EMBL/GenBank/DDBJ whole genome shotgun (WGS) entry which is preliminary data.</text>
</comment>
<keyword evidence="2 5" id="KW-0812">Transmembrane</keyword>
<comment type="subcellular location">
    <subcellularLocation>
        <location evidence="1">Cell membrane</location>
        <topology evidence="1">Multi-pass membrane protein</topology>
    </subcellularLocation>
</comment>
<dbReference type="Proteomes" id="UP000661894">
    <property type="component" value="Unassembled WGS sequence"/>
</dbReference>
<evidence type="ECO:0000256" key="2">
    <source>
        <dbReference type="ARBA" id="ARBA00022692"/>
    </source>
</evidence>
<protein>
    <submittedName>
        <fullName evidence="7">MFS transporter</fullName>
    </submittedName>
</protein>
<proteinExistence type="predicted"/>
<dbReference type="SUPFAM" id="SSF103473">
    <property type="entry name" value="MFS general substrate transporter"/>
    <property type="match status" value="1"/>
</dbReference>
<feature type="transmembrane region" description="Helical" evidence="5">
    <location>
        <begin position="57"/>
        <end position="76"/>
    </location>
</feature>
<evidence type="ECO:0000313" key="7">
    <source>
        <dbReference type="EMBL" id="MBD8062890.1"/>
    </source>
</evidence>
<evidence type="ECO:0000256" key="4">
    <source>
        <dbReference type="ARBA" id="ARBA00023136"/>
    </source>
</evidence>
<reference evidence="7 8" key="1">
    <citation type="submission" date="2020-08" db="EMBL/GenBank/DDBJ databases">
        <title>A Genomic Blueprint of the Chicken Gut Microbiome.</title>
        <authorList>
            <person name="Gilroy R."/>
            <person name="Ravi A."/>
            <person name="Getino M."/>
            <person name="Pursley I."/>
            <person name="Horton D.L."/>
            <person name="Alikhan N.-F."/>
            <person name="Baker D."/>
            <person name="Gharbi K."/>
            <person name="Hall N."/>
            <person name="Watson M."/>
            <person name="Adriaenssens E.M."/>
            <person name="Foster-Nyarko E."/>
            <person name="Jarju S."/>
            <person name="Secka A."/>
            <person name="Antonio M."/>
            <person name="Oren A."/>
            <person name="Chaudhuri R."/>
            <person name="La Ragione R.M."/>
            <person name="Hildebrand F."/>
            <person name="Pallen M.J."/>
        </authorList>
    </citation>
    <scope>NUCLEOTIDE SEQUENCE [LARGE SCALE GENOMIC DNA]</scope>
    <source>
        <strain evidence="7 8">Sa1BUA1</strain>
    </source>
</reference>
<dbReference type="PANTHER" id="PTHR23523">
    <property type="match status" value="1"/>
</dbReference>
<keyword evidence="8" id="KW-1185">Reference proteome</keyword>
<dbReference type="EMBL" id="JACSPO010000006">
    <property type="protein sequence ID" value="MBD8062890.1"/>
    <property type="molecule type" value="Genomic_DNA"/>
</dbReference>
<evidence type="ECO:0000259" key="6">
    <source>
        <dbReference type="PROSITE" id="PS50850"/>
    </source>
</evidence>
<feature type="transmembrane region" description="Helical" evidence="5">
    <location>
        <begin position="225"/>
        <end position="243"/>
    </location>
</feature>
<evidence type="ECO:0000313" key="8">
    <source>
        <dbReference type="Proteomes" id="UP000661894"/>
    </source>
</evidence>
<organism evidence="7 8">
    <name type="scientific">Oceanitalea stevensii</name>
    <dbReference type="NCBI Taxonomy" id="2763072"/>
    <lineage>
        <taxon>Bacteria</taxon>
        <taxon>Bacillati</taxon>
        <taxon>Actinomycetota</taxon>
        <taxon>Actinomycetes</taxon>
        <taxon>Micrococcales</taxon>
        <taxon>Bogoriellaceae</taxon>
        <taxon>Georgenia</taxon>
    </lineage>
</organism>
<feature type="transmembrane region" description="Helical" evidence="5">
    <location>
        <begin position="111"/>
        <end position="133"/>
    </location>
</feature>